<reference evidence="8 9" key="1">
    <citation type="journal article" date="2011" name="J. Bacteriol.">
        <title>Complete genome sequence of the industrial strain Ketogulonicigenium vulgare WSH-001.</title>
        <authorList>
            <person name="Liu L."/>
            <person name="Li Y."/>
            <person name="Zhang J."/>
            <person name="Zhou Z."/>
            <person name="Liu J."/>
            <person name="Li X."/>
            <person name="Zhou J."/>
            <person name="Du G."/>
            <person name="Wang L."/>
            <person name="Chen J."/>
        </authorList>
    </citation>
    <scope>NUCLEOTIDE SEQUENCE [LARGE SCALE GENOMIC DNA]</scope>
    <source>
        <strain evidence="8 9">WSH-001</strain>
    </source>
</reference>
<organism evidence="8 9">
    <name type="scientific">Ketogulonicigenium vulgare (strain WSH-001)</name>
    <dbReference type="NCBI Taxonomy" id="759362"/>
    <lineage>
        <taxon>Bacteria</taxon>
        <taxon>Pseudomonadati</taxon>
        <taxon>Pseudomonadota</taxon>
        <taxon>Alphaproteobacteria</taxon>
        <taxon>Rhodobacterales</taxon>
        <taxon>Roseobacteraceae</taxon>
        <taxon>Ketogulonicigenium</taxon>
    </lineage>
</organism>
<evidence type="ECO:0000256" key="5">
    <source>
        <dbReference type="ARBA" id="ARBA00023136"/>
    </source>
</evidence>
<evidence type="ECO:0000256" key="1">
    <source>
        <dbReference type="ARBA" id="ARBA00004141"/>
    </source>
</evidence>
<feature type="transmembrane region" description="Helical" evidence="6">
    <location>
        <begin position="38"/>
        <end position="62"/>
    </location>
</feature>
<feature type="transmembrane region" description="Helical" evidence="6">
    <location>
        <begin position="239"/>
        <end position="259"/>
    </location>
</feature>
<dbReference type="OrthoDB" id="7165334at2"/>
<feature type="transmembrane region" description="Helical" evidence="6">
    <location>
        <begin position="74"/>
        <end position="94"/>
    </location>
</feature>
<evidence type="ECO:0000313" key="8">
    <source>
        <dbReference type="EMBL" id="AEM41948.1"/>
    </source>
</evidence>
<keyword evidence="3 6" id="KW-0812">Transmembrane</keyword>
<dbReference type="KEGG" id="kvl:KVU_2109"/>
<protein>
    <submittedName>
        <fullName evidence="8">Membrane protein, putative</fullName>
    </submittedName>
</protein>
<dbReference type="HOGENOM" id="CLU_032828_2_0_5"/>
<dbReference type="RefSeq" id="WP_013385328.1">
    <property type="nucleotide sequence ID" value="NC_017384.1"/>
</dbReference>
<accession>F9Y5E3</accession>
<keyword evidence="4 6" id="KW-1133">Transmembrane helix</keyword>
<evidence type="ECO:0000256" key="4">
    <source>
        <dbReference type="ARBA" id="ARBA00022989"/>
    </source>
</evidence>
<dbReference type="AlphaFoldDB" id="F9Y5E3"/>
<dbReference type="PANTHER" id="PTHR22911:SF6">
    <property type="entry name" value="SOLUTE CARRIER FAMILY 35 MEMBER G1"/>
    <property type="match status" value="1"/>
</dbReference>
<feature type="transmembrane region" description="Helical" evidence="6">
    <location>
        <begin position="100"/>
        <end position="119"/>
    </location>
</feature>
<feature type="domain" description="EamA" evidence="7">
    <location>
        <begin position="9"/>
        <end position="142"/>
    </location>
</feature>
<evidence type="ECO:0000259" key="7">
    <source>
        <dbReference type="Pfam" id="PF00892"/>
    </source>
</evidence>
<comment type="subcellular location">
    <subcellularLocation>
        <location evidence="1">Membrane</location>
        <topology evidence="1">Multi-pass membrane protein</topology>
    </subcellularLocation>
</comment>
<evidence type="ECO:0000313" key="9">
    <source>
        <dbReference type="Proteomes" id="UP000000692"/>
    </source>
</evidence>
<dbReference type="InterPro" id="IPR037185">
    <property type="entry name" value="EmrE-like"/>
</dbReference>
<gene>
    <name evidence="8" type="ordered locus">KVU_2109</name>
</gene>
<evidence type="ECO:0000256" key="6">
    <source>
        <dbReference type="SAM" id="Phobius"/>
    </source>
</evidence>
<dbReference type="Proteomes" id="UP000000692">
    <property type="component" value="Chromosome"/>
</dbReference>
<feature type="transmembrane region" description="Helical" evidence="6">
    <location>
        <begin position="265"/>
        <end position="284"/>
    </location>
</feature>
<dbReference type="Pfam" id="PF00892">
    <property type="entry name" value="EamA"/>
    <property type="match status" value="2"/>
</dbReference>
<comment type="similarity">
    <text evidence="2">Belongs to the drug/metabolite transporter (DMT) superfamily. 10 TMS drug/metabolite exporter (DME) (TC 2.A.7.3) family.</text>
</comment>
<dbReference type="PATRIC" id="fig|759362.5.peg.2189"/>
<dbReference type="eggNOG" id="COG0697">
    <property type="taxonomic scope" value="Bacteria"/>
</dbReference>
<evidence type="ECO:0000256" key="2">
    <source>
        <dbReference type="ARBA" id="ARBA00009853"/>
    </source>
</evidence>
<dbReference type="GO" id="GO:0016020">
    <property type="term" value="C:membrane"/>
    <property type="evidence" value="ECO:0007669"/>
    <property type="project" value="UniProtKB-SubCell"/>
</dbReference>
<dbReference type="InterPro" id="IPR000620">
    <property type="entry name" value="EamA_dom"/>
</dbReference>
<keyword evidence="9" id="KW-1185">Reference proteome</keyword>
<feature type="transmembrane region" description="Helical" evidence="6">
    <location>
        <begin position="212"/>
        <end position="232"/>
    </location>
</feature>
<dbReference type="EMBL" id="CP002018">
    <property type="protein sequence ID" value="AEM41948.1"/>
    <property type="molecule type" value="Genomic_DNA"/>
</dbReference>
<sequence length="301" mass="31662">MADMKSNLRGAGLMAAGMASFAASDTVMKVLGGTYPLFQLLLLRGLGVMLLLGGVCLLRGYFRLKISPRDAWFMFLRVMGEVGAAWLFLTALFSMNYADALAILQALPLVVTLGAALFLGERLSAARIAVIIVGFFGVMVIIRPGGSAFSWYALLVVLSVISVALRDLASRKMSEQIPTVYASFIGAAGVTLSALIAAFGTPFVPMPAHDSLLLTIAVVGIAGGYVGTLAGVRVGDISFVAPFRYTSLLTMIIASVMVFGIFPDIWTLLGATIVVASGLMSLWVEQRIARALDAGARLGAG</sequence>
<dbReference type="PANTHER" id="PTHR22911">
    <property type="entry name" value="ACYL-MALONYL CONDENSING ENZYME-RELATED"/>
    <property type="match status" value="1"/>
</dbReference>
<feature type="transmembrane region" description="Helical" evidence="6">
    <location>
        <begin position="149"/>
        <end position="168"/>
    </location>
</feature>
<feature type="transmembrane region" description="Helical" evidence="6">
    <location>
        <begin position="126"/>
        <end position="143"/>
    </location>
</feature>
<feature type="domain" description="EamA" evidence="7">
    <location>
        <begin position="151"/>
        <end position="280"/>
    </location>
</feature>
<dbReference type="SUPFAM" id="SSF103481">
    <property type="entry name" value="Multidrug resistance efflux transporter EmrE"/>
    <property type="match status" value="2"/>
</dbReference>
<evidence type="ECO:0000256" key="3">
    <source>
        <dbReference type="ARBA" id="ARBA00022692"/>
    </source>
</evidence>
<feature type="transmembrane region" description="Helical" evidence="6">
    <location>
        <begin position="180"/>
        <end position="200"/>
    </location>
</feature>
<name>F9Y5E3_KETVW</name>
<proteinExistence type="inferred from homology"/>
<keyword evidence="5 6" id="KW-0472">Membrane</keyword>